<dbReference type="InterPro" id="IPR050500">
    <property type="entry name" value="Phos_Acetyltrans/Butyryltrans"/>
</dbReference>
<evidence type="ECO:0000256" key="3">
    <source>
        <dbReference type="ARBA" id="ARBA00023315"/>
    </source>
</evidence>
<dbReference type="GO" id="GO:0016746">
    <property type="term" value="F:acyltransferase activity"/>
    <property type="evidence" value="ECO:0007669"/>
    <property type="project" value="UniProtKB-KW"/>
</dbReference>
<comment type="similarity">
    <text evidence="1">Belongs to the phosphate acetyltransferase and butyryltransferase family.</text>
</comment>
<comment type="caution">
    <text evidence="5">The sequence shown here is derived from an EMBL/GenBank/DDBJ whole genome shotgun (WGS) entry which is preliminary data.</text>
</comment>
<sequence>MIYRNFEQLIETVRAKSKKKRTVAVVAAQDGHTLEAVVKAAAKDEVIEPLLVGDKEAIEKLLTAMGERPANYEVIHAATAEDAAVGALKLVNGGRADFLMKGLIPTAGLMKVLFSDNQFRVGSLLSHLSIIHIPNYHKLVGLTDVALNICPDLNQKRAIVENAVTTMARMGFDPPKVAILAASDEVSAKMPETTDAAELKKLNAAGELPGCLVEGPLSYDLAFSKEAAAIKGHKSPVCGEVDLLVVPNISAGNILIKALRYAAGASSAGIVVGGRVPIVLTSRAAETEAKLLPLILAASATL</sequence>
<name>A0ABU3P337_9FIRM</name>
<dbReference type="PANTHER" id="PTHR43356">
    <property type="entry name" value="PHOSPHATE ACETYLTRANSFERASE"/>
    <property type="match status" value="1"/>
</dbReference>
<evidence type="ECO:0000259" key="4">
    <source>
        <dbReference type="Pfam" id="PF01515"/>
    </source>
</evidence>
<evidence type="ECO:0000256" key="1">
    <source>
        <dbReference type="ARBA" id="ARBA00005656"/>
    </source>
</evidence>
<evidence type="ECO:0000313" key="6">
    <source>
        <dbReference type="Proteomes" id="UP001254848"/>
    </source>
</evidence>
<keyword evidence="3 5" id="KW-0012">Acyltransferase</keyword>
<evidence type="ECO:0000256" key="2">
    <source>
        <dbReference type="ARBA" id="ARBA00022679"/>
    </source>
</evidence>
<keyword evidence="6" id="KW-1185">Reference proteome</keyword>
<dbReference type="PANTHER" id="PTHR43356:SF2">
    <property type="entry name" value="PHOSPHATE ACETYLTRANSFERASE"/>
    <property type="match status" value="1"/>
</dbReference>
<dbReference type="PIRSF" id="PIRSF000428">
    <property type="entry name" value="P_Ac_trans"/>
    <property type="match status" value="1"/>
</dbReference>
<dbReference type="SUPFAM" id="SSF53659">
    <property type="entry name" value="Isocitrate/Isopropylmalate dehydrogenase-like"/>
    <property type="match status" value="1"/>
</dbReference>
<proteinExistence type="inferred from homology"/>
<protein>
    <submittedName>
        <fullName evidence="5">Phosphate acyltransferase</fullName>
    </submittedName>
</protein>
<dbReference type="InterPro" id="IPR012147">
    <property type="entry name" value="P_Ac_Bu_trans"/>
</dbReference>
<dbReference type="RefSeq" id="WP_413781906.1">
    <property type="nucleotide sequence ID" value="NZ_JAUOZS010000001.1"/>
</dbReference>
<dbReference type="Gene3D" id="3.40.718.10">
    <property type="entry name" value="Isopropylmalate Dehydrogenase"/>
    <property type="match status" value="1"/>
</dbReference>
<keyword evidence="2" id="KW-0808">Transferase</keyword>
<dbReference type="Pfam" id="PF01515">
    <property type="entry name" value="PTA_PTB"/>
    <property type="match status" value="1"/>
</dbReference>
<reference evidence="5 6" key="1">
    <citation type="submission" date="2023-07" db="EMBL/GenBank/DDBJ databases">
        <title>The novel representative of Negativicutes class, Anaeroselena agilis gen. nov. sp. nov.</title>
        <authorList>
            <person name="Prokofeva M.I."/>
            <person name="Elcheninov A.G."/>
            <person name="Klyukina A."/>
            <person name="Kublanov I.V."/>
            <person name="Frolov E.N."/>
            <person name="Podosokorskaya O.A."/>
        </authorList>
    </citation>
    <scope>NUCLEOTIDE SEQUENCE [LARGE SCALE GENOMIC DNA]</scope>
    <source>
        <strain evidence="5 6">4137-cl</strain>
    </source>
</reference>
<feature type="domain" description="Phosphate acetyl/butaryl transferase" evidence="4">
    <location>
        <begin position="56"/>
        <end position="297"/>
    </location>
</feature>
<dbReference type="InterPro" id="IPR002505">
    <property type="entry name" value="PTA_PTB"/>
</dbReference>
<evidence type="ECO:0000313" key="5">
    <source>
        <dbReference type="EMBL" id="MDT8903450.1"/>
    </source>
</evidence>
<accession>A0ABU3P337</accession>
<gene>
    <name evidence="5" type="ORF">Q4T40_19665</name>
</gene>
<dbReference type="EMBL" id="JAUOZS010000001">
    <property type="protein sequence ID" value="MDT8903450.1"/>
    <property type="molecule type" value="Genomic_DNA"/>
</dbReference>
<dbReference type="Proteomes" id="UP001254848">
    <property type="component" value="Unassembled WGS sequence"/>
</dbReference>
<organism evidence="5 6">
    <name type="scientific">Anaeroselena agilis</name>
    <dbReference type="NCBI Taxonomy" id="3063788"/>
    <lineage>
        <taxon>Bacteria</taxon>
        <taxon>Bacillati</taxon>
        <taxon>Bacillota</taxon>
        <taxon>Negativicutes</taxon>
        <taxon>Acetonemataceae</taxon>
        <taxon>Anaeroselena</taxon>
    </lineage>
</organism>